<feature type="region of interest" description="Disordered" evidence="1">
    <location>
        <begin position="29"/>
        <end position="169"/>
    </location>
</feature>
<feature type="compositionally biased region" description="Basic and acidic residues" evidence="1">
    <location>
        <begin position="29"/>
        <end position="50"/>
    </location>
</feature>
<dbReference type="GeneID" id="106819373"/>
<proteinExistence type="predicted"/>
<feature type="compositionally biased region" description="Acidic residues" evidence="1">
    <location>
        <begin position="92"/>
        <end position="106"/>
    </location>
</feature>
<feature type="compositionally biased region" description="Polar residues" evidence="1">
    <location>
        <begin position="73"/>
        <end position="89"/>
    </location>
</feature>
<gene>
    <name evidence="3" type="primary">LOC106819373</name>
</gene>
<evidence type="ECO:0000313" key="3">
    <source>
        <dbReference type="RefSeq" id="XP_014679504.1"/>
    </source>
</evidence>
<feature type="compositionally biased region" description="Polar residues" evidence="1">
    <location>
        <begin position="108"/>
        <end position="169"/>
    </location>
</feature>
<reference evidence="3" key="1">
    <citation type="submission" date="2025-08" db="UniProtKB">
        <authorList>
            <consortium name="RefSeq"/>
        </authorList>
    </citation>
    <scope>IDENTIFICATION</scope>
</reference>
<name>A0ABM1F4Y3_PRICU</name>
<dbReference type="Proteomes" id="UP000695022">
    <property type="component" value="Unplaced"/>
</dbReference>
<sequence length="169" mass="17902">MQLIALHCGHIVNNDIKIHRRCECHQQDQCSEKGQEDQDPQFPDRGRGAEHGGLAGRKHCLLQQEDEGHEVQPKTTMKQKIAVTTTSIGAAQDDEDIGDDDIDDTLIEPSQQTPGSSKASGEQQTPGSSKASGEQQTPGSSKASGEQQTPGSSKASGEQQTPGSSKASG</sequence>
<keyword evidence="2" id="KW-1185">Reference proteome</keyword>
<evidence type="ECO:0000256" key="1">
    <source>
        <dbReference type="SAM" id="MobiDB-lite"/>
    </source>
</evidence>
<organism evidence="2 3">
    <name type="scientific">Priapulus caudatus</name>
    <name type="common">Priapulid worm</name>
    <dbReference type="NCBI Taxonomy" id="37621"/>
    <lineage>
        <taxon>Eukaryota</taxon>
        <taxon>Metazoa</taxon>
        <taxon>Ecdysozoa</taxon>
        <taxon>Scalidophora</taxon>
        <taxon>Priapulida</taxon>
        <taxon>Priapulimorpha</taxon>
        <taxon>Priapulimorphida</taxon>
        <taxon>Priapulidae</taxon>
        <taxon>Priapulus</taxon>
    </lineage>
</organism>
<accession>A0ABM1F4Y3</accession>
<dbReference type="RefSeq" id="XP_014679504.1">
    <property type="nucleotide sequence ID" value="XM_014824018.1"/>
</dbReference>
<protein>
    <submittedName>
        <fullName evidence="3">Neurofilament heavy polypeptide-like</fullName>
    </submittedName>
</protein>
<evidence type="ECO:0000313" key="2">
    <source>
        <dbReference type="Proteomes" id="UP000695022"/>
    </source>
</evidence>